<keyword evidence="1" id="KW-1133">Transmembrane helix</keyword>
<keyword evidence="3" id="KW-1185">Reference proteome</keyword>
<feature type="transmembrane region" description="Helical" evidence="1">
    <location>
        <begin position="12"/>
        <end position="31"/>
    </location>
</feature>
<proteinExistence type="predicted"/>
<protein>
    <submittedName>
        <fullName evidence="2">Uncharacterized protein</fullName>
    </submittedName>
</protein>
<reference evidence="2 3" key="1">
    <citation type="submission" date="2020-02" db="EMBL/GenBank/DDBJ databases">
        <title>The draft genome of Grimontia sedimenta sp. nov., isolated from benthic sediments near coral reefs south of Kuwait.</title>
        <authorList>
            <person name="Mahmoud H.M."/>
            <person name="Jose L."/>
            <person name="Eapen S."/>
        </authorList>
    </citation>
    <scope>NUCLEOTIDE SEQUENCE [LARGE SCALE GENOMIC DNA]</scope>
    <source>
        <strain evidence="2 3">S25</strain>
    </source>
</reference>
<gene>
    <name evidence="2" type="ORF">G5S52_06850</name>
</gene>
<keyword evidence="1" id="KW-0472">Membrane</keyword>
<accession>A0A6M1RGG3</accession>
<dbReference type="AlphaFoldDB" id="A0A6M1RGG3"/>
<dbReference type="RefSeq" id="WP_165012366.1">
    <property type="nucleotide sequence ID" value="NZ_JAALDL010000003.1"/>
</dbReference>
<evidence type="ECO:0000313" key="2">
    <source>
        <dbReference type="EMBL" id="NGN97391.1"/>
    </source>
</evidence>
<keyword evidence="1" id="KW-0812">Transmembrane</keyword>
<evidence type="ECO:0000313" key="3">
    <source>
        <dbReference type="Proteomes" id="UP000473008"/>
    </source>
</evidence>
<name>A0A6M1RGG3_9GAMM</name>
<evidence type="ECO:0000256" key="1">
    <source>
        <dbReference type="SAM" id="Phobius"/>
    </source>
</evidence>
<dbReference type="EMBL" id="JAALDL010000003">
    <property type="protein sequence ID" value="NGN97391.1"/>
    <property type="molecule type" value="Genomic_DNA"/>
</dbReference>
<dbReference type="Proteomes" id="UP000473008">
    <property type="component" value="Unassembled WGS sequence"/>
</dbReference>
<comment type="caution">
    <text evidence="2">The sequence shown here is derived from an EMBL/GenBank/DDBJ whole genome shotgun (WGS) entry which is preliminary data.</text>
</comment>
<organism evidence="2 3">
    <name type="scientific">Grimontia sedimenti</name>
    <dbReference type="NCBI Taxonomy" id="2711294"/>
    <lineage>
        <taxon>Bacteria</taxon>
        <taxon>Pseudomonadati</taxon>
        <taxon>Pseudomonadota</taxon>
        <taxon>Gammaproteobacteria</taxon>
        <taxon>Vibrionales</taxon>
        <taxon>Vibrionaceae</taxon>
        <taxon>Grimontia</taxon>
    </lineage>
</organism>
<sequence length="137" mass="15760">MKKTLKSLTAHKFALFIAGVVVANTIIFIGAEMQVSRWVGTVVMEEKSRLTRFLQSKNTVQIRTTDYLQDFEIEACNGRCFDYKFELQPPNANLLFSEASPVKTRLHRFYALDERCMLVFFNPDKLTLSSMSLSCVY</sequence>